<dbReference type="SUPFAM" id="SSF52833">
    <property type="entry name" value="Thioredoxin-like"/>
    <property type="match status" value="1"/>
</dbReference>
<dbReference type="CDD" id="cd03045">
    <property type="entry name" value="GST_N_Delta_Epsilon"/>
    <property type="match status" value="1"/>
</dbReference>
<dbReference type="InterPro" id="IPR040079">
    <property type="entry name" value="Glutathione_S-Trfase"/>
</dbReference>
<dbReference type="SUPFAM" id="SSF47616">
    <property type="entry name" value="GST C-terminal domain-like"/>
    <property type="match status" value="1"/>
</dbReference>
<reference evidence="2 3" key="1">
    <citation type="journal article" date="2017" name="Gigascience">
        <title>Draft genome of the honey bee ectoparasitic mite, Tropilaelaps mercedesae, is shaped by the parasitic life history.</title>
        <authorList>
            <person name="Dong X."/>
            <person name="Armstrong S.D."/>
            <person name="Xia D."/>
            <person name="Makepeace B.L."/>
            <person name="Darby A.C."/>
            <person name="Kadowaki T."/>
        </authorList>
    </citation>
    <scope>NUCLEOTIDE SEQUENCE [LARGE SCALE GENOMIC DNA]</scope>
    <source>
        <strain evidence="2">Wuxi-XJTLU</strain>
    </source>
</reference>
<protein>
    <submittedName>
        <fullName evidence="2">Glutathione S-transferase 1-1-like</fullName>
    </submittedName>
</protein>
<dbReference type="InParanoid" id="A0A1V9XL94"/>
<dbReference type="GO" id="GO:0006749">
    <property type="term" value="P:glutathione metabolic process"/>
    <property type="evidence" value="ECO:0007669"/>
    <property type="project" value="TreeGrafter"/>
</dbReference>
<organism evidence="2 3">
    <name type="scientific">Tropilaelaps mercedesae</name>
    <dbReference type="NCBI Taxonomy" id="418985"/>
    <lineage>
        <taxon>Eukaryota</taxon>
        <taxon>Metazoa</taxon>
        <taxon>Ecdysozoa</taxon>
        <taxon>Arthropoda</taxon>
        <taxon>Chelicerata</taxon>
        <taxon>Arachnida</taxon>
        <taxon>Acari</taxon>
        <taxon>Parasitiformes</taxon>
        <taxon>Mesostigmata</taxon>
        <taxon>Gamasina</taxon>
        <taxon>Dermanyssoidea</taxon>
        <taxon>Laelapidae</taxon>
        <taxon>Tropilaelaps</taxon>
    </lineage>
</organism>
<name>A0A1V9XL94_9ACAR</name>
<dbReference type="AlphaFoldDB" id="A0A1V9XL94"/>
<dbReference type="Pfam" id="PF13417">
    <property type="entry name" value="GST_N_3"/>
    <property type="match status" value="1"/>
</dbReference>
<keyword evidence="3" id="KW-1185">Reference proteome</keyword>
<dbReference type="InterPro" id="IPR036249">
    <property type="entry name" value="Thioredoxin-like_sf"/>
</dbReference>
<dbReference type="PROSITE" id="PS50404">
    <property type="entry name" value="GST_NTER"/>
    <property type="match status" value="1"/>
</dbReference>
<evidence type="ECO:0000313" key="2">
    <source>
        <dbReference type="EMBL" id="OQR74310.1"/>
    </source>
</evidence>
<dbReference type="EMBL" id="MNPL01008246">
    <property type="protein sequence ID" value="OQR74310.1"/>
    <property type="molecule type" value="Genomic_DNA"/>
</dbReference>
<feature type="domain" description="GST N-terminal" evidence="1">
    <location>
        <begin position="3"/>
        <end position="84"/>
    </location>
</feature>
<dbReference type="SFLD" id="SFLDG00358">
    <property type="entry name" value="Main_(cytGST)"/>
    <property type="match status" value="1"/>
</dbReference>
<dbReference type="Proteomes" id="UP000192247">
    <property type="component" value="Unassembled WGS sequence"/>
</dbReference>
<dbReference type="PANTHER" id="PTHR43969:SF9">
    <property type="entry name" value="GLUTATHIONE S TRANSFERASE D10, ISOFORM A-RELATED"/>
    <property type="match status" value="1"/>
</dbReference>
<dbReference type="InterPro" id="IPR004045">
    <property type="entry name" value="Glutathione_S-Trfase_N"/>
</dbReference>
<dbReference type="OrthoDB" id="37920at2759"/>
<evidence type="ECO:0000259" key="1">
    <source>
        <dbReference type="PROSITE" id="PS50404"/>
    </source>
</evidence>
<dbReference type="SFLD" id="SFLDS00019">
    <property type="entry name" value="Glutathione_Transferase_(cytos"/>
    <property type="match status" value="1"/>
</dbReference>
<dbReference type="Gene3D" id="3.40.30.10">
    <property type="entry name" value="Glutaredoxin"/>
    <property type="match status" value="1"/>
</dbReference>
<sequence>MTQAGVLYHTEGSAPCRAVRMLAKELGVELELRCLDLFAGEHMKPDFLEINPQHTLPTLVDGDFVLSESRAILTYLMNKYAPDSDLYPQDIKARAQVERYLYYDMGVLYKSILDVCVDAGFLQLAPILGLPSPEDSEERLKGVLVFVDEHILNNKDYITGKQQRLFSHVIFCRTRVVYTQ</sequence>
<accession>A0A1V9XL94</accession>
<dbReference type="InterPro" id="IPR036282">
    <property type="entry name" value="Glutathione-S-Trfase_C_sf"/>
</dbReference>
<keyword evidence="2" id="KW-0808">Transferase</keyword>
<dbReference type="PANTHER" id="PTHR43969">
    <property type="entry name" value="GLUTATHIONE S TRANSFERASE D10, ISOFORM A-RELATED"/>
    <property type="match status" value="1"/>
</dbReference>
<dbReference type="FunFam" id="3.40.30.10:FF:000034">
    <property type="entry name" value="glutathione S-transferase 1"/>
    <property type="match status" value="1"/>
</dbReference>
<dbReference type="GO" id="GO:0004364">
    <property type="term" value="F:glutathione transferase activity"/>
    <property type="evidence" value="ECO:0007669"/>
    <property type="project" value="TreeGrafter"/>
</dbReference>
<evidence type="ECO:0000313" key="3">
    <source>
        <dbReference type="Proteomes" id="UP000192247"/>
    </source>
</evidence>
<proteinExistence type="predicted"/>
<dbReference type="STRING" id="418985.A0A1V9XL94"/>
<gene>
    <name evidence="2" type="ORF">BIW11_09167</name>
</gene>
<dbReference type="Gene3D" id="1.20.1050.10">
    <property type="match status" value="1"/>
</dbReference>
<comment type="caution">
    <text evidence="2">The sequence shown here is derived from an EMBL/GenBank/DDBJ whole genome shotgun (WGS) entry which is preliminary data.</text>
</comment>